<protein>
    <recommendedName>
        <fullName evidence="3">FHA domain-containing protein</fullName>
    </recommendedName>
</protein>
<dbReference type="Proteomes" id="UP001416858">
    <property type="component" value="Unassembled WGS sequence"/>
</dbReference>
<feature type="region of interest" description="Disordered" evidence="1">
    <location>
        <begin position="242"/>
        <end position="303"/>
    </location>
</feature>
<keyword evidence="2" id="KW-0472">Membrane</keyword>
<comment type="caution">
    <text evidence="4">The sequence shown here is derived from an EMBL/GenBank/DDBJ whole genome shotgun (WGS) entry which is preliminary data.</text>
</comment>
<feature type="domain" description="FHA" evidence="3">
    <location>
        <begin position="93"/>
        <end position="143"/>
    </location>
</feature>
<proteinExistence type="predicted"/>
<keyword evidence="5" id="KW-1185">Reference proteome</keyword>
<organism evidence="4 5">
    <name type="scientific">Novipirellula caenicola</name>
    <dbReference type="NCBI Taxonomy" id="1536901"/>
    <lineage>
        <taxon>Bacteria</taxon>
        <taxon>Pseudomonadati</taxon>
        <taxon>Planctomycetota</taxon>
        <taxon>Planctomycetia</taxon>
        <taxon>Pirellulales</taxon>
        <taxon>Pirellulaceae</taxon>
        <taxon>Novipirellula</taxon>
    </lineage>
</organism>
<dbReference type="InterPro" id="IPR000253">
    <property type="entry name" value="FHA_dom"/>
</dbReference>
<reference evidence="4 5" key="1">
    <citation type="submission" date="2024-02" db="EMBL/GenBank/DDBJ databases">
        <title>Rhodopirellula caenicola NBRC 110016.</title>
        <authorList>
            <person name="Ichikawa N."/>
            <person name="Katano-Makiyama Y."/>
            <person name="Hidaka K."/>
        </authorList>
    </citation>
    <scope>NUCLEOTIDE SEQUENCE [LARGE SCALE GENOMIC DNA]</scope>
    <source>
        <strain evidence="4 5">NBRC 110016</strain>
    </source>
</reference>
<accession>A0ABP9VRR4</accession>
<dbReference type="SMART" id="SM00240">
    <property type="entry name" value="FHA"/>
    <property type="match status" value="2"/>
</dbReference>
<evidence type="ECO:0000256" key="1">
    <source>
        <dbReference type="SAM" id="MobiDB-lite"/>
    </source>
</evidence>
<gene>
    <name evidence="4" type="ORF">Rcae01_02444</name>
</gene>
<evidence type="ECO:0000313" key="4">
    <source>
        <dbReference type="EMBL" id="GAA5506990.1"/>
    </source>
</evidence>
<evidence type="ECO:0000256" key="2">
    <source>
        <dbReference type="SAM" id="Phobius"/>
    </source>
</evidence>
<dbReference type="SUPFAM" id="SSF49879">
    <property type="entry name" value="SMAD/FHA domain"/>
    <property type="match status" value="2"/>
</dbReference>
<feature type="compositionally biased region" description="Polar residues" evidence="1">
    <location>
        <begin position="244"/>
        <end position="258"/>
    </location>
</feature>
<dbReference type="EMBL" id="BAABRO010000004">
    <property type="protein sequence ID" value="GAA5506990.1"/>
    <property type="molecule type" value="Genomic_DNA"/>
</dbReference>
<dbReference type="CDD" id="cd00060">
    <property type="entry name" value="FHA"/>
    <property type="match status" value="2"/>
</dbReference>
<name>A0ABP9VRR4_9BACT</name>
<evidence type="ECO:0000313" key="5">
    <source>
        <dbReference type="Proteomes" id="UP001416858"/>
    </source>
</evidence>
<dbReference type="RefSeq" id="WP_345683882.1">
    <property type="nucleotide sequence ID" value="NZ_BAABRO010000004.1"/>
</dbReference>
<sequence length="579" mass="62887">MTHHQRLTWTIGSDRDCSVVVTDADVKPLHCELRYEAGIFTVLPRQGRVGFAKHRSGLQFTDQPQRIVASDRVYLTQSISLPWPCEQDAAAVLTVGRASDCDLILDYPEISGRHAILIVGSGGTRVLRDTHSRNGLYVDADFSKHVEACLLNPNRPVYFGSRPIDSKRFFGATRTVPADETWTASRLPSPPIAEPIRRPTWILASTWIGLMLAVLWTIYLLTASPSDTPPLPASQSVAVKPSVAVQQTPRSAEQSETIPNADPETPSPSAEPVSDNVGTMPPSESMQSSELMPPSEPARNTASTASATIDDCVYWVLILNDETHSYFRLGTAIATDDQILSTTGSIVHALTKMQQNGYSHPKVVHLATMQEYAITASGVLPEFEKRVQTADLLRQQYMTQHEAATNSGEASKLADPSLDQAARLVNLAMTAATSADVGWLKIARSVVNMSVDRVSIQNASTENDRSVRPVLAVDLLDTGFDQEDPFFDSSEKTNLHRIALRVLGQDPEYDGVAGALRIRATANEVQGRNLLGAPVVRNATLLGLVVFQSPPDEDSAVILEVVTPQTIAASIPVKSKSTP</sequence>
<keyword evidence="2" id="KW-1133">Transmembrane helix</keyword>
<dbReference type="Pfam" id="PF00498">
    <property type="entry name" value="FHA"/>
    <property type="match status" value="2"/>
</dbReference>
<feature type="transmembrane region" description="Helical" evidence="2">
    <location>
        <begin position="201"/>
        <end position="221"/>
    </location>
</feature>
<keyword evidence="2" id="KW-0812">Transmembrane</keyword>
<evidence type="ECO:0000259" key="3">
    <source>
        <dbReference type="PROSITE" id="PS50006"/>
    </source>
</evidence>
<dbReference type="PROSITE" id="PS50006">
    <property type="entry name" value="FHA_DOMAIN"/>
    <property type="match status" value="1"/>
</dbReference>
<dbReference type="Gene3D" id="2.60.200.20">
    <property type="match status" value="1"/>
</dbReference>
<dbReference type="InterPro" id="IPR008984">
    <property type="entry name" value="SMAD_FHA_dom_sf"/>
</dbReference>